<accession>A0A6J5LGG2</accession>
<reference evidence="1" key="1">
    <citation type="submission" date="2020-04" db="EMBL/GenBank/DDBJ databases">
        <authorList>
            <person name="Chiriac C."/>
            <person name="Salcher M."/>
            <person name="Ghai R."/>
            <person name="Kavagutti S V."/>
        </authorList>
    </citation>
    <scope>NUCLEOTIDE SEQUENCE</scope>
</reference>
<protein>
    <submittedName>
        <fullName evidence="1">Uncharacterized protein</fullName>
    </submittedName>
</protein>
<name>A0A6J5LGG2_9CAUD</name>
<evidence type="ECO:0000313" key="1">
    <source>
        <dbReference type="EMBL" id="CAB4133301.1"/>
    </source>
</evidence>
<gene>
    <name evidence="1" type="ORF">UFOVP257_124</name>
</gene>
<proteinExistence type="predicted"/>
<dbReference type="EMBL" id="LR796274">
    <property type="protein sequence ID" value="CAB4133301.1"/>
    <property type="molecule type" value="Genomic_DNA"/>
</dbReference>
<sequence length="148" mass="17531">MTKEYWSQLTWPAAPNQDDYKIFEQYCYGTVLLLGSTQLLLSLCTEAWDIDPVYSDPKIKQRDWFTLDQQWDTIIIDGGLSYGKDFTKRLLPIVLNNCDRFVSRSFLNPNWPTKYAVYFPRANELDPVPEEHPVNEVYTFYIWNQKQS</sequence>
<organism evidence="1">
    <name type="scientific">uncultured Caudovirales phage</name>
    <dbReference type="NCBI Taxonomy" id="2100421"/>
    <lineage>
        <taxon>Viruses</taxon>
        <taxon>Duplodnaviria</taxon>
        <taxon>Heunggongvirae</taxon>
        <taxon>Uroviricota</taxon>
        <taxon>Caudoviricetes</taxon>
        <taxon>Peduoviridae</taxon>
        <taxon>Maltschvirus</taxon>
        <taxon>Maltschvirus maltsch</taxon>
    </lineage>
</organism>